<dbReference type="GO" id="GO:0005615">
    <property type="term" value="C:extracellular space"/>
    <property type="evidence" value="ECO:0007669"/>
    <property type="project" value="TreeGrafter"/>
</dbReference>
<feature type="compositionally biased region" description="Basic and acidic residues" evidence="3">
    <location>
        <begin position="7"/>
        <end position="19"/>
    </location>
</feature>
<organism evidence="4 5">
    <name type="scientific">Lates japonicus</name>
    <name type="common">Japanese lates</name>
    <dbReference type="NCBI Taxonomy" id="270547"/>
    <lineage>
        <taxon>Eukaryota</taxon>
        <taxon>Metazoa</taxon>
        <taxon>Chordata</taxon>
        <taxon>Craniata</taxon>
        <taxon>Vertebrata</taxon>
        <taxon>Euteleostomi</taxon>
        <taxon>Actinopterygii</taxon>
        <taxon>Neopterygii</taxon>
        <taxon>Teleostei</taxon>
        <taxon>Neoteleostei</taxon>
        <taxon>Acanthomorphata</taxon>
        <taxon>Carangaria</taxon>
        <taxon>Carangaria incertae sedis</taxon>
        <taxon>Centropomidae</taxon>
        <taxon>Lates</taxon>
    </lineage>
</organism>
<evidence type="ECO:0000313" key="5">
    <source>
        <dbReference type="Proteomes" id="UP001279410"/>
    </source>
</evidence>
<evidence type="ECO:0000256" key="3">
    <source>
        <dbReference type="SAM" id="MobiDB-lite"/>
    </source>
</evidence>
<dbReference type="AlphaFoldDB" id="A0AAD3RL40"/>
<feature type="non-terminal residue" evidence="4">
    <location>
        <position position="1"/>
    </location>
</feature>
<dbReference type="Gene3D" id="1.20.5.320">
    <property type="entry name" value="6-Phosphogluconate Dehydrogenase, domain 3"/>
    <property type="match status" value="1"/>
</dbReference>
<dbReference type="GO" id="GO:0030198">
    <property type="term" value="P:extracellular matrix organization"/>
    <property type="evidence" value="ECO:0007669"/>
    <property type="project" value="TreeGrafter"/>
</dbReference>
<proteinExistence type="predicted"/>
<evidence type="ECO:0000256" key="1">
    <source>
        <dbReference type="ARBA" id="ARBA00004498"/>
    </source>
</evidence>
<dbReference type="GO" id="GO:0005581">
    <property type="term" value="C:collagen trimer"/>
    <property type="evidence" value="ECO:0007669"/>
    <property type="project" value="UniProtKB-KW"/>
</dbReference>
<dbReference type="InterPro" id="IPR050149">
    <property type="entry name" value="Collagen_superfamily"/>
</dbReference>
<comment type="subcellular location">
    <subcellularLocation>
        <location evidence="1">Secreted</location>
        <location evidence="1">Extracellular space</location>
        <location evidence="1">Extracellular matrix</location>
    </subcellularLocation>
</comment>
<protein>
    <submittedName>
        <fullName evidence="4">Collagen alpha-1(VII) chain</fullName>
    </submittedName>
</protein>
<feature type="region of interest" description="Disordered" evidence="3">
    <location>
        <begin position="1"/>
        <end position="160"/>
    </location>
</feature>
<keyword evidence="5" id="KW-1185">Reference proteome</keyword>
<dbReference type="GO" id="GO:0031012">
    <property type="term" value="C:extracellular matrix"/>
    <property type="evidence" value="ECO:0007669"/>
    <property type="project" value="TreeGrafter"/>
</dbReference>
<comment type="caution">
    <text evidence="4">The sequence shown here is derived from an EMBL/GenBank/DDBJ whole genome shotgun (WGS) entry which is preliminary data.</text>
</comment>
<dbReference type="Pfam" id="PF01391">
    <property type="entry name" value="Collagen"/>
    <property type="match status" value="1"/>
</dbReference>
<dbReference type="PANTHER" id="PTHR24023:SF1082">
    <property type="entry name" value="COLLAGEN TRIPLE HELIX REPEAT"/>
    <property type="match status" value="1"/>
</dbReference>
<reference evidence="4" key="1">
    <citation type="submission" date="2022-08" db="EMBL/GenBank/DDBJ databases">
        <title>Genome sequencing of akame (Lates japonicus).</title>
        <authorList>
            <person name="Hashiguchi Y."/>
            <person name="Takahashi H."/>
        </authorList>
    </citation>
    <scope>NUCLEOTIDE SEQUENCE</scope>
    <source>
        <strain evidence="4">Kochi</strain>
    </source>
</reference>
<dbReference type="EMBL" id="BRZM01001392">
    <property type="protein sequence ID" value="GLD73083.1"/>
    <property type="molecule type" value="Genomic_DNA"/>
</dbReference>
<keyword evidence="4" id="KW-0176">Collagen</keyword>
<dbReference type="GO" id="GO:0030020">
    <property type="term" value="F:extracellular matrix structural constituent conferring tensile strength"/>
    <property type="evidence" value="ECO:0007669"/>
    <property type="project" value="TreeGrafter"/>
</dbReference>
<keyword evidence="2" id="KW-0964">Secreted</keyword>
<dbReference type="InterPro" id="IPR008160">
    <property type="entry name" value="Collagen"/>
</dbReference>
<name>A0AAD3RL40_LATJO</name>
<gene>
    <name evidence="4" type="ORF">AKAME5_002440800</name>
</gene>
<accession>A0AAD3RL40</accession>
<keyword evidence="2" id="KW-0272">Extracellular matrix</keyword>
<evidence type="ECO:0000313" key="4">
    <source>
        <dbReference type="EMBL" id="GLD73083.1"/>
    </source>
</evidence>
<dbReference type="Proteomes" id="UP001279410">
    <property type="component" value="Unassembled WGS sequence"/>
</dbReference>
<dbReference type="PANTHER" id="PTHR24023">
    <property type="entry name" value="COLLAGEN ALPHA"/>
    <property type="match status" value="1"/>
</dbReference>
<evidence type="ECO:0000256" key="2">
    <source>
        <dbReference type="ARBA" id="ARBA00022530"/>
    </source>
</evidence>
<feature type="compositionally biased region" description="Low complexity" evidence="3">
    <location>
        <begin position="122"/>
        <end position="137"/>
    </location>
</feature>
<sequence>MCSQGDRGPKGNETLDSKASRGNLVLMDDQAKEENKGAIGLHGVPGTPGKEGLVGPKGDRGFDGTPGQRGPQGEKGERGSPGIPGPPGPSGAQGPPGNPGPLGPNGAKGPEGLQGQKGERGPIGPAMIGPRGIPGIPGERGEQGEVGPDGAKGDRGEPGMTEDEIREYVRSEMSQHCACGGSGLDIRRGLPAPEQQVDLKGEEGRELRVVVNTNDPDYEHIYSIEAYDDPLDELLYFTPSANQSD</sequence>